<accession>A0A6C0BQE1</accession>
<reference evidence="2" key="1">
    <citation type="journal article" date="2020" name="Nature">
        <title>Giant virus diversity and host interactions through global metagenomics.</title>
        <authorList>
            <person name="Schulz F."/>
            <person name="Roux S."/>
            <person name="Paez-Espino D."/>
            <person name="Jungbluth S."/>
            <person name="Walsh D.A."/>
            <person name="Denef V.J."/>
            <person name="McMahon K.D."/>
            <person name="Konstantinidis K.T."/>
            <person name="Eloe-Fadrosh E.A."/>
            <person name="Kyrpides N.C."/>
            <person name="Woyke T."/>
        </authorList>
    </citation>
    <scope>NUCLEOTIDE SEQUENCE</scope>
    <source>
        <strain evidence="2">GVMAG-M-3300018416-26</strain>
    </source>
</reference>
<proteinExistence type="predicted"/>
<evidence type="ECO:0000256" key="1">
    <source>
        <dbReference type="SAM" id="MobiDB-lite"/>
    </source>
</evidence>
<feature type="compositionally biased region" description="Polar residues" evidence="1">
    <location>
        <begin position="60"/>
        <end position="73"/>
    </location>
</feature>
<feature type="compositionally biased region" description="Low complexity" evidence="1">
    <location>
        <begin position="50"/>
        <end position="59"/>
    </location>
</feature>
<evidence type="ECO:0000313" key="2">
    <source>
        <dbReference type="EMBL" id="QHS94001.1"/>
    </source>
</evidence>
<dbReference type="EMBL" id="MN739215">
    <property type="protein sequence ID" value="QHS94001.1"/>
    <property type="molecule type" value="Genomic_DNA"/>
</dbReference>
<feature type="region of interest" description="Disordered" evidence="1">
    <location>
        <begin position="50"/>
        <end position="73"/>
    </location>
</feature>
<protein>
    <submittedName>
        <fullName evidence="2">Uncharacterized protein</fullName>
    </submittedName>
</protein>
<dbReference type="AlphaFoldDB" id="A0A6C0BQE1"/>
<sequence length="293" mass="33747">MSSSYTYEKVEENDVEDPLGIDKLLIFTCQNVSNIQNDSLFRDICSDMSSRSRSSCSSSFEVQSDPTPSEKNYEKCTTMTYSSPTSKPSISDGVLSFKRFLPGKLEEEEELDCKREMSDTLLCRSSIESKKKIKKETAYASLESTQQVFGKICSFICKRGRPIENKRILFFIQRASNVSSNVETYWKEYSDRVSLKCFTKAINMKFEKSKKHISVHEIPNESFQDIFNKDIHGMFVLYVQPCSEVESCYTKSIVMLINECTLYYGGQSYSLNCKQKTLFKKIHHIYQVTITNV</sequence>
<organism evidence="2">
    <name type="scientific">viral metagenome</name>
    <dbReference type="NCBI Taxonomy" id="1070528"/>
    <lineage>
        <taxon>unclassified sequences</taxon>
        <taxon>metagenomes</taxon>
        <taxon>organismal metagenomes</taxon>
    </lineage>
</organism>
<name>A0A6C0BQE1_9ZZZZ</name>